<keyword evidence="10" id="KW-1185">Reference proteome</keyword>
<keyword evidence="5 6" id="KW-0472">Membrane</keyword>
<dbReference type="GO" id="GO:0016020">
    <property type="term" value="C:membrane"/>
    <property type="evidence" value="ECO:0007669"/>
    <property type="project" value="UniProtKB-SubCell"/>
</dbReference>
<accession>A0A6A5WIZ2</accession>
<reference evidence="9" key="1">
    <citation type="journal article" date="2020" name="Stud. Mycol.">
        <title>101 Dothideomycetes genomes: a test case for predicting lifestyles and emergence of pathogens.</title>
        <authorList>
            <person name="Haridas S."/>
            <person name="Albert R."/>
            <person name="Binder M."/>
            <person name="Bloem J."/>
            <person name="Labutti K."/>
            <person name="Salamov A."/>
            <person name="Andreopoulos B."/>
            <person name="Baker S."/>
            <person name="Barry K."/>
            <person name="Bills G."/>
            <person name="Bluhm B."/>
            <person name="Cannon C."/>
            <person name="Castanera R."/>
            <person name="Culley D."/>
            <person name="Daum C."/>
            <person name="Ezra D."/>
            <person name="Gonzalez J."/>
            <person name="Henrissat B."/>
            <person name="Kuo A."/>
            <person name="Liang C."/>
            <person name="Lipzen A."/>
            <person name="Lutzoni F."/>
            <person name="Magnuson J."/>
            <person name="Mondo S."/>
            <person name="Nolan M."/>
            <person name="Ohm R."/>
            <person name="Pangilinan J."/>
            <person name="Park H.-J."/>
            <person name="Ramirez L."/>
            <person name="Alfaro M."/>
            <person name="Sun H."/>
            <person name="Tritt A."/>
            <person name="Yoshinaga Y."/>
            <person name="Zwiers L.-H."/>
            <person name="Turgeon B."/>
            <person name="Goodwin S."/>
            <person name="Spatafora J."/>
            <person name="Crous P."/>
            <person name="Grigoriev I."/>
        </authorList>
    </citation>
    <scope>NUCLEOTIDE SEQUENCE</scope>
    <source>
        <strain evidence="9">CBS 123094</strain>
    </source>
</reference>
<evidence type="ECO:0000256" key="3">
    <source>
        <dbReference type="ARBA" id="ARBA00022692"/>
    </source>
</evidence>
<gene>
    <name evidence="9" type="ORF">P154DRAFT_553965</name>
</gene>
<proteinExistence type="inferred from homology"/>
<dbReference type="Proteomes" id="UP000799779">
    <property type="component" value="Unassembled WGS sequence"/>
</dbReference>
<name>A0A6A5WIZ2_9PLEO</name>
<feature type="transmembrane region" description="Helical" evidence="6">
    <location>
        <begin position="362"/>
        <end position="383"/>
    </location>
</feature>
<feature type="transmembrane region" description="Helical" evidence="6">
    <location>
        <begin position="186"/>
        <end position="207"/>
    </location>
</feature>
<feature type="domain" description="Major facilitator superfamily (MFS) profile" evidence="8">
    <location>
        <begin position="3"/>
        <end position="459"/>
    </location>
</feature>
<comment type="similarity">
    <text evidence="2">Belongs to the major facilitator superfamily. Sugar transporter (TC 2.A.1.1) family.</text>
</comment>
<evidence type="ECO:0000256" key="2">
    <source>
        <dbReference type="ARBA" id="ARBA00010992"/>
    </source>
</evidence>
<feature type="transmembrane region" description="Helical" evidence="6">
    <location>
        <begin position="336"/>
        <end position="356"/>
    </location>
</feature>
<feature type="transmembrane region" description="Helical" evidence="6">
    <location>
        <begin position="119"/>
        <end position="137"/>
    </location>
</feature>
<feature type="transmembrane region" description="Helical" evidence="6">
    <location>
        <begin position="62"/>
        <end position="82"/>
    </location>
</feature>
<dbReference type="InterPro" id="IPR005828">
    <property type="entry name" value="MFS_sugar_transport-like"/>
</dbReference>
<organism evidence="9 10">
    <name type="scientific">Amniculicola lignicola CBS 123094</name>
    <dbReference type="NCBI Taxonomy" id="1392246"/>
    <lineage>
        <taxon>Eukaryota</taxon>
        <taxon>Fungi</taxon>
        <taxon>Dikarya</taxon>
        <taxon>Ascomycota</taxon>
        <taxon>Pezizomycotina</taxon>
        <taxon>Dothideomycetes</taxon>
        <taxon>Pleosporomycetidae</taxon>
        <taxon>Pleosporales</taxon>
        <taxon>Amniculicolaceae</taxon>
        <taxon>Amniculicola</taxon>
    </lineage>
</organism>
<keyword evidence="3 6" id="KW-0812">Transmembrane</keyword>
<comment type="subcellular location">
    <subcellularLocation>
        <location evidence="1">Membrane</location>
        <topology evidence="1">Multi-pass membrane protein</topology>
    </subcellularLocation>
</comment>
<dbReference type="InterPro" id="IPR050360">
    <property type="entry name" value="MFS_Sugar_Transporters"/>
</dbReference>
<evidence type="ECO:0000256" key="7">
    <source>
        <dbReference type="SAM" id="SignalP"/>
    </source>
</evidence>
<dbReference type="PANTHER" id="PTHR48022">
    <property type="entry name" value="PLASTIDIC GLUCOSE TRANSPORTER 4"/>
    <property type="match status" value="1"/>
</dbReference>
<dbReference type="PROSITE" id="PS50850">
    <property type="entry name" value="MFS"/>
    <property type="match status" value="1"/>
</dbReference>
<evidence type="ECO:0000259" key="8">
    <source>
        <dbReference type="PROSITE" id="PS50850"/>
    </source>
</evidence>
<feature type="transmembrane region" description="Helical" evidence="6">
    <location>
        <begin position="309"/>
        <end position="329"/>
    </location>
</feature>
<evidence type="ECO:0000256" key="1">
    <source>
        <dbReference type="ARBA" id="ARBA00004141"/>
    </source>
</evidence>
<feature type="transmembrane region" description="Helical" evidence="6">
    <location>
        <begin position="404"/>
        <end position="425"/>
    </location>
</feature>
<dbReference type="InterPro" id="IPR020846">
    <property type="entry name" value="MFS_dom"/>
</dbReference>
<dbReference type="EMBL" id="ML977586">
    <property type="protein sequence ID" value="KAF2000904.1"/>
    <property type="molecule type" value="Genomic_DNA"/>
</dbReference>
<evidence type="ECO:0000256" key="4">
    <source>
        <dbReference type="ARBA" id="ARBA00022989"/>
    </source>
</evidence>
<feature type="chain" id="PRO_5025592155" evidence="7">
    <location>
        <begin position="20"/>
        <end position="494"/>
    </location>
</feature>
<feature type="transmembrane region" description="Helical" evidence="6">
    <location>
        <begin position="273"/>
        <end position="297"/>
    </location>
</feature>
<evidence type="ECO:0000256" key="6">
    <source>
        <dbReference type="SAM" id="Phobius"/>
    </source>
</evidence>
<dbReference type="Gene3D" id="1.20.1250.20">
    <property type="entry name" value="MFS general substrate transporter like domains"/>
    <property type="match status" value="1"/>
</dbReference>
<dbReference type="AlphaFoldDB" id="A0A6A5WIZ2"/>
<evidence type="ECO:0000256" key="5">
    <source>
        <dbReference type="ARBA" id="ARBA00023136"/>
    </source>
</evidence>
<dbReference type="PROSITE" id="PS00216">
    <property type="entry name" value="SUGAR_TRANSPORT_1"/>
    <property type="match status" value="1"/>
</dbReference>
<protein>
    <submittedName>
        <fullName evidence="9">MFS general substrate transporter</fullName>
    </submittedName>
</protein>
<feature type="transmembrane region" description="Helical" evidence="6">
    <location>
        <begin position="89"/>
        <end position="107"/>
    </location>
</feature>
<evidence type="ECO:0000313" key="9">
    <source>
        <dbReference type="EMBL" id="KAF2000904.1"/>
    </source>
</evidence>
<dbReference type="PANTHER" id="PTHR48022:SF41">
    <property type="entry name" value="MAJOR FACILITATOR SUPERFAMILY (MFS) PROFILE DOMAIN-CONTAINING PROTEIN"/>
    <property type="match status" value="1"/>
</dbReference>
<feature type="signal peptide" evidence="7">
    <location>
        <begin position="1"/>
        <end position="19"/>
    </location>
</feature>
<dbReference type="PROSITE" id="PS00217">
    <property type="entry name" value="SUGAR_TRANSPORT_2"/>
    <property type="match status" value="1"/>
</dbReference>
<sequence>MGWMLLMSIVILYSGFDSAVVSMVQSVKKFQLDFGELRPIEDKPAGYGEGEYWEISAKWLSLWDGVGPLGQLAGTFLGGWLIDRIGRRLSLVIGSIIGCLAIAVLFFANKPIDKEKKCLMILIGKVIQGLGLGIMKIETFTYMSEVIPVSLKGAVMSFVPTFTLLGQLIGALVVQVTVDYPTTKSYLVPLISQYAVAVPPLLFAFFIPESPAYLLKKNDTKGALKSFKRLLGHKHDPSLALQKMKKTMDEEAKKSGKGSYAECFNSANRRRTFISFFAGSIEFCFGLSLLSGISYFLQKCGMPHSKSTMFTIIGILAGLVSNGCSTWTVSHIGRRTLMTTTLLVTCLWWTVMGFSGVKQFSFTAWIAGGCATAVVVTCGLGCWPASYAVLGETSSIRLRAKSQAIGGLANNVLGIAMNAGLPYLYNSDQFNLGAKTGFLFTGLTAGAALLTYFCVAELKGRSAIEIDHLFAQGVPSRGSTKWKYMYEEIPMGDA</sequence>
<keyword evidence="7" id="KW-0732">Signal</keyword>
<feature type="transmembrane region" description="Helical" evidence="6">
    <location>
        <begin position="149"/>
        <end position="174"/>
    </location>
</feature>
<dbReference type="OrthoDB" id="6612291at2759"/>
<keyword evidence="4 6" id="KW-1133">Transmembrane helix</keyword>
<dbReference type="Pfam" id="PF00083">
    <property type="entry name" value="Sugar_tr"/>
    <property type="match status" value="1"/>
</dbReference>
<dbReference type="InterPro" id="IPR005829">
    <property type="entry name" value="Sugar_transporter_CS"/>
</dbReference>
<dbReference type="InterPro" id="IPR036259">
    <property type="entry name" value="MFS_trans_sf"/>
</dbReference>
<feature type="transmembrane region" description="Helical" evidence="6">
    <location>
        <begin position="437"/>
        <end position="455"/>
    </location>
</feature>
<evidence type="ECO:0000313" key="10">
    <source>
        <dbReference type="Proteomes" id="UP000799779"/>
    </source>
</evidence>
<dbReference type="SUPFAM" id="SSF103473">
    <property type="entry name" value="MFS general substrate transporter"/>
    <property type="match status" value="1"/>
</dbReference>
<dbReference type="GO" id="GO:0005351">
    <property type="term" value="F:carbohydrate:proton symporter activity"/>
    <property type="evidence" value="ECO:0007669"/>
    <property type="project" value="TreeGrafter"/>
</dbReference>